<keyword evidence="2" id="KW-1185">Reference proteome</keyword>
<sequence>MNGIPISWRITLLILAALVMGCHNDTPTMLMAGSGWDEIVKTDKNGHILWRHKLEQDQECNEVTELANGNILYAHRTGAKVITARHEVVWEYLAPEGTELQSASVTKEGNYLLGQCGCPAKIMEFTPQGDKLKELVLNTGIKKPHSQFRRIRKTEKGTYLVPILSKGEVHEYNEDGLLLQVVKVGGVPFSLVVLPSNNWLVSLGDAHRLVEINPQTSEVIWEVNEYDIDSVALQYVAEAIRLENGHTIICNWGGHARNSQPTALVVEIDSDANVIWKLEDKDNLGLISTIDPHWHLTYLR</sequence>
<reference evidence="1 2" key="1">
    <citation type="journal article" date="2014" name="Int. J. Syst. Evol. Microbiol.">
        <title>Carboxylicivirga gen. nov. in the family Marinilabiliaceae with two novel species, Carboxylicivirga mesophila sp. nov. and Carboxylicivirga taeanensis sp. nov., and reclassification of Cytophaga fermentans as Saccharicrinis fermentans gen. nov., comb. nov.</title>
        <authorList>
            <person name="Yang S.H."/>
            <person name="Seo H.S."/>
            <person name="Woo J.H."/>
            <person name="Oh H.M."/>
            <person name="Jang H."/>
            <person name="Lee J.H."/>
            <person name="Kim S.J."/>
            <person name="Kwon K.K."/>
        </authorList>
    </citation>
    <scope>NUCLEOTIDE SEQUENCE [LARGE SCALE GENOMIC DNA]</scope>
    <source>
        <strain evidence="1 2">JCM 18290</strain>
    </source>
</reference>
<dbReference type="Proteomes" id="UP000721861">
    <property type="component" value="Unassembled WGS sequence"/>
</dbReference>
<proteinExistence type="predicted"/>
<evidence type="ECO:0008006" key="3">
    <source>
        <dbReference type="Google" id="ProtNLM"/>
    </source>
</evidence>
<name>A0ABS5K4R1_9BACT</name>
<protein>
    <recommendedName>
        <fullName evidence="3">Arylsulfotransferase (ASST)</fullName>
    </recommendedName>
</protein>
<dbReference type="InterPro" id="IPR011042">
    <property type="entry name" value="6-blade_b-propeller_TolB-like"/>
</dbReference>
<dbReference type="SUPFAM" id="SSF63829">
    <property type="entry name" value="Calcium-dependent phosphotriesterase"/>
    <property type="match status" value="1"/>
</dbReference>
<comment type="caution">
    <text evidence="1">The sequence shown here is derived from an EMBL/GenBank/DDBJ whole genome shotgun (WGS) entry which is preliminary data.</text>
</comment>
<dbReference type="RefSeq" id="WP_212224093.1">
    <property type="nucleotide sequence ID" value="NZ_JAGUCN010000001.1"/>
</dbReference>
<accession>A0ABS5K4R1</accession>
<dbReference type="Pfam" id="PF22701">
    <property type="entry name" value="Mala_s_1-like"/>
    <property type="match status" value="1"/>
</dbReference>
<gene>
    <name evidence="1" type="ORF">KEM09_01165</name>
</gene>
<evidence type="ECO:0000313" key="1">
    <source>
        <dbReference type="EMBL" id="MBS2209994.1"/>
    </source>
</evidence>
<dbReference type="InterPro" id="IPR054550">
    <property type="entry name" value="Mala_s_1-like"/>
</dbReference>
<dbReference type="Gene3D" id="2.120.10.30">
    <property type="entry name" value="TolB, C-terminal domain"/>
    <property type="match status" value="1"/>
</dbReference>
<organism evidence="1 2">
    <name type="scientific">Carboxylicivirga mesophila</name>
    <dbReference type="NCBI Taxonomy" id="1166478"/>
    <lineage>
        <taxon>Bacteria</taxon>
        <taxon>Pseudomonadati</taxon>
        <taxon>Bacteroidota</taxon>
        <taxon>Bacteroidia</taxon>
        <taxon>Marinilabiliales</taxon>
        <taxon>Marinilabiliaceae</taxon>
        <taxon>Carboxylicivirga</taxon>
    </lineage>
</organism>
<evidence type="ECO:0000313" key="2">
    <source>
        <dbReference type="Proteomes" id="UP000721861"/>
    </source>
</evidence>
<dbReference type="EMBL" id="JAGUCN010000001">
    <property type="protein sequence ID" value="MBS2209994.1"/>
    <property type="molecule type" value="Genomic_DNA"/>
</dbReference>